<organism evidence="2 3">
    <name type="scientific">Caballeronia choica</name>
    <dbReference type="NCBI Taxonomy" id="326476"/>
    <lineage>
        <taxon>Bacteria</taxon>
        <taxon>Pseudomonadati</taxon>
        <taxon>Pseudomonadota</taxon>
        <taxon>Betaproteobacteria</taxon>
        <taxon>Burkholderiales</taxon>
        <taxon>Burkholderiaceae</taxon>
        <taxon>Caballeronia</taxon>
    </lineage>
</organism>
<evidence type="ECO:0000256" key="1">
    <source>
        <dbReference type="SAM" id="MobiDB-lite"/>
    </source>
</evidence>
<accession>A0A158KE23</accession>
<evidence type="ECO:0000313" key="2">
    <source>
        <dbReference type="EMBL" id="SAL79347.1"/>
    </source>
</evidence>
<proteinExistence type="predicted"/>
<dbReference type="EMBL" id="FCON02000084">
    <property type="protein sequence ID" value="SAL79347.1"/>
    <property type="molecule type" value="Genomic_DNA"/>
</dbReference>
<evidence type="ECO:0000313" key="3">
    <source>
        <dbReference type="Proteomes" id="UP000054770"/>
    </source>
</evidence>
<sequence length="63" mass="6678">MLHFLLIVIALLVIWGLLGPLAKAWTLIGGFVLLLSPSGARWPSRASSSGARPDTKAPLRALS</sequence>
<feature type="region of interest" description="Disordered" evidence="1">
    <location>
        <begin position="39"/>
        <end position="63"/>
    </location>
</feature>
<reference evidence="2" key="1">
    <citation type="submission" date="2016-01" db="EMBL/GenBank/DDBJ databases">
        <authorList>
            <person name="Peeters C."/>
        </authorList>
    </citation>
    <scope>NUCLEOTIDE SEQUENCE [LARGE SCALE GENOMIC DNA]</scope>
    <source>
        <strain evidence="2">LMG 22940</strain>
    </source>
</reference>
<comment type="caution">
    <text evidence="2">The sequence shown here is derived from an EMBL/GenBank/DDBJ whole genome shotgun (WGS) entry which is preliminary data.</text>
</comment>
<name>A0A158KE23_9BURK</name>
<gene>
    <name evidence="2" type="ORF">AWB68_05614</name>
</gene>
<dbReference type="Proteomes" id="UP000054770">
    <property type="component" value="Unassembled WGS sequence"/>
</dbReference>
<protein>
    <submittedName>
        <fullName evidence="2">Uncharacterized protein</fullName>
    </submittedName>
</protein>
<dbReference type="AlphaFoldDB" id="A0A158KE23"/>
<keyword evidence="3" id="KW-1185">Reference proteome</keyword>